<sequence>MGNGSIYKSSGRIESNRVTQRASLVFFLPSSPEIPRRRRRSLKMAGRIPHPVLKGPSVMKEIVIGMALGLVAGGFWKMHHWNEQRKVRSFYDMLEKGEISVIAQE</sequence>
<dbReference type="EMBL" id="CAMGYJ010000003">
    <property type="protein sequence ID" value="CAI0395100.1"/>
    <property type="molecule type" value="Genomic_DNA"/>
</dbReference>
<dbReference type="PANTHER" id="PTHR34372">
    <property type="entry name" value="CYTOCHROME C OXIDASE SUBUNIT 5C-2-RELATED"/>
    <property type="match status" value="1"/>
</dbReference>
<evidence type="ECO:0000256" key="6">
    <source>
        <dbReference type="ARBA" id="ARBA00022989"/>
    </source>
</evidence>
<organism evidence="9 10">
    <name type="scientific">Linum tenue</name>
    <dbReference type="NCBI Taxonomy" id="586396"/>
    <lineage>
        <taxon>Eukaryota</taxon>
        <taxon>Viridiplantae</taxon>
        <taxon>Streptophyta</taxon>
        <taxon>Embryophyta</taxon>
        <taxon>Tracheophyta</taxon>
        <taxon>Spermatophyta</taxon>
        <taxon>Magnoliopsida</taxon>
        <taxon>eudicotyledons</taxon>
        <taxon>Gunneridae</taxon>
        <taxon>Pentapetalae</taxon>
        <taxon>rosids</taxon>
        <taxon>fabids</taxon>
        <taxon>Malpighiales</taxon>
        <taxon>Linaceae</taxon>
        <taxon>Linum</taxon>
    </lineage>
</organism>
<keyword evidence="7" id="KW-0496">Mitochondrion</keyword>
<evidence type="ECO:0008006" key="11">
    <source>
        <dbReference type="Google" id="ProtNLM"/>
    </source>
</evidence>
<proteinExistence type="inferred from homology"/>
<protein>
    <recommendedName>
        <fullName evidence="11">Cytochrome c oxidase subunit 5C</fullName>
    </recommendedName>
</protein>
<dbReference type="InterPro" id="IPR008432">
    <property type="entry name" value="COX5C"/>
</dbReference>
<keyword evidence="8" id="KW-0472">Membrane</keyword>
<evidence type="ECO:0000256" key="8">
    <source>
        <dbReference type="ARBA" id="ARBA00023136"/>
    </source>
</evidence>
<keyword evidence="4" id="KW-0812">Transmembrane</keyword>
<evidence type="ECO:0000256" key="2">
    <source>
        <dbReference type="ARBA" id="ARBA00004273"/>
    </source>
</evidence>
<dbReference type="Proteomes" id="UP001154282">
    <property type="component" value="Unassembled WGS sequence"/>
</dbReference>
<gene>
    <name evidence="9" type="ORF">LITE_LOCUS8590</name>
</gene>
<keyword evidence="6" id="KW-1133">Transmembrane helix</keyword>
<comment type="caution">
    <text evidence="9">The sequence shown here is derived from an EMBL/GenBank/DDBJ whole genome shotgun (WGS) entry which is preliminary data.</text>
</comment>
<evidence type="ECO:0000256" key="7">
    <source>
        <dbReference type="ARBA" id="ARBA00023128"/>
    </source>
</evidence>
<evidence type="ECO:0000256" key="5">
    <source>
        <dbReference type="ARBA" id="ARBA00022792"/>
    </source>
</evidence>
<evidence type="ECO:0000256" key="1">
    <source>
        <dbReference type="ARBA" id="ARBA00002480"/>
    </source>
</evidence>
<comment type="function">
    <text evidence="1">This protein is one of the nuclear-coded polypeptide chains of cytochrome c oxidase, the terminal oxidase in mitochondrial electron transport.</text>
</comment>
<keyword evidence="10" id="KW-1185">Reference proteome</keyword>
<evidence type="ECO:0000313" key="10">
    <source>
        <dbReference type="Proteomes" id="UP001154282"/>
    </source>
</evidence>
<evidence type="ECO:0000256" key="3">
    <source>
        <dbReference type="ARBA" id="ARBA00009591"/>
    </source>
</evidence>
<reference evidence="9" key="1">
    <citation type="submission" date="2022-08" db="EMBL/GenBank/DDBJ databases">
        <authorList>
            <person name="Gutierrez-Valencia J."/>
        </authorList>
    </citation>
    <scope>NUCLEOTIDE SEQUENCE</scope>
</reference>
<accession>A0AAV0IBT8</accession>
<dbReference type="PANTHER" id="PTHR34372:SF2">
    <property type="entry name" value="CYTOCHROME C OXIDASE SUBUNIT 5C-2-RELATED"/>
    <property type="match status" value="1"/>
</dbReference>
<comment type="subcellular location">
    <subcellularLocation>
        <location evidence="2">Mitochondrion inner membrane</location>
    </subcellularLocation>
</comment>
<evidence type="ECO:0000256" key="4">
    <source>
        <dbReference type="ARBA" id="ARBA00022692"/>
    </source>
</evidence>
<name>A0AAV0IBT8_9ROSI</name>
<comment type="similarity">
    <text evidence="3">Belongs to the cytochrome c oxidase subunit 5C family.</text>
</comment>
<keyword evidence="5" id="KW-0999">Mitochondrion inner membrane</keyword>
<dbReference type="GO" id="GO:0005743">
    <property type="term" value="C:mitochondrial inner membrane"/>
    <property type="evidence" value="ECO:0007669"/>
    <property type="project" value="UniProtKB-SubCell"/>
</dbReference>
<evidence type="ECO:0000313" key="9">
    <source>
        <dbReference type="EMBL" id="CAI0395100.1"/>
    </source>
</evidence>
<dbReference type="AlphaFoldDB" id="A0AAV0IBT8"/>